<dbReference type="EMBL" id="QXQB01000004">
    <property type="protein sequence ID" value="RJX38035.1"/>
    <property type="molecule type" value="Genomic_DNA"/>
</dbReference>
<feature type="domain" description="GTPase-associated protein 1 middle" evidence="4">
    <location>
        <begin position="162"/>
        <end position="265"/>
    </location>
</feature>
<feature type="region of interest" description="Disordered" evidence="1">
    <location>
        <begin position="782"/>
        <end position="808"/>
    </location>
</feature>
<evidence type="ECO:0000259" key="4">
    <source>
        <dbReference type="Pfam" id="PF20014"/>
    </source>
</evidence>
<feature type="compositionally biased region" description="Low complexity" evidence="1">
    <location>
        <begin position="793"/>
        <end position="807"/>
    </location>
</feature>
<dbReference type="AlphaFoldDB" id="A0A3A6PCF8"/>
<dbReference type="InterPro" id="IPR045401">
    <property type="entry name" value="GAP1-M"/>
</dbReference>
<keyword evidence="2" id="KW-0812">Transmembrane</keyword>
<feature type="transmembrane region" description="Helical" evidence="2">
    <location>
        <begin position="758"/>
        <end position="777"/>
    </location>
</feature>
<sequence length="965" mass="106630">MTEHTPRLSIQQQMYTRERRGIFRTTEGYDTIAKSGGLDPAFVKKTLHPLCVYDSPAELTASGEKNSSAYPEAMHLLHLEQGETVIGRSVFREADFTGLRSTFFTHHYVIPAGYPTDPEQDYRSWLSALFEDSYSLENAAELNELSRLPLAAPAARKSARGLLKELGIEEKEFKALLHAVMISLGSKKKVYMALPVPISQLADRAKQLLAVLYSCLPYAYRKTLGFLTYAKEPASRKGIHLTFVESGSLRGGDREIEKEFVFDLPNGRIMNVDMEGLDQPYLNAAWSHLDDSDALERFFRFADVMLKDMDADKALAVATYHELWVLHDAAEGNEGLLDQHLIPVLTSALQYLGTPNALDTKMELSDLLLSRFDLEYDKVTQGEIPDETTLSIFMNYYGLVGKLIENKLVGYLVYAISNANNKGDQEAAASLYSRIERDPALGKAFFHKIIAGPRFAESLFFPYLQSTLKSVPLRNIIPTIVIWGDAYPKVYEYDQVYSIVIDLVHEKLSRERYALGAVNALFEQTNQLAAGAGQGAQSLGRKLEREVYQTILKRIEPERLTRSELMQAKFLSDSRKMQRWNHELIDSNQSATARIIHVLFQWLIVRDPNEEVWDSLSAQELARVQSIGRGILAEGLKETDFSELVTAFLGGSQFDMVDYDGLIDFLHHQCPLKETIYRFFLWSETNPYFTGGRGLIAAYRAAIIRYFKDYDPAALRSRENWKHFFDQSGDKLLAVLKQAQSEVSSPLSRLFRRNRKGTLILSIVGLGIILVVSGILLSSGGKGSADPEKAELPETSSTPTPDPTIEPGVIEEPEMIVSIEQVGAEEGQPASTAVKFLFKDAAACSGFAPKSLKIQAPLSDAVTYSELELMPSCAGAPSSTTGGANLPAGSNDTPPASDELDEAVSTSNPDSPVSSDGGGATGAPADTGADEAYPYHVSISLGKQVDIPVSSTIWVDDSEVALVVK</sequence>
<evidence type="ECO:0000313" key="6">
    <source>
        <dbReference type="Proteomes" id="UP000267798"/>
    </source>
</evidence>
<keyword evidence="2" id="KW-1133">Transmembrane helix</keyword>
<dbReference type="InterPro" id="IPR045402">
    <property type="entry name" value="GAP1-N2"/>
</dbReference>
<evidence type="ECO:0000259" key="3">
    <source>
        <dbReference type="Pfam" id="PF20013"/>
    </source>
</evidence>
<feature type="compositionally biased region" description="Polar residues" evidence="1">
    <location>
        <begin position="904"/>
        <end position="914"/>
    </location>
</feature>
<feature type="compositionally biased region" description="Polar residues" evidence="1">
    <location>
        <begin position="877"/>
        <end position="894"/>
    </location>
</feature>
<name>A0A3A6PCF8_9BACL</name>
<feature type="region of interest" description="Disordered" evidence="1">
    <location>
        <begin position="874"/>
        <end position="929"/>
    </location>
</feature>
<feature type="domain" description="GTPase-associated protein 1 N-terminal" evidence="3">
    <location>
        <begin position="9"/>
        <end position="147"/>
    </location>
</feature>
<reference evidence="5 6" key="1">
    <citation type="submission" date="2018-09" db="EMBL/GenBank/DDBJ databases">
        <title>Paenibacillus aracenensis nov. sp. isolated from a cave in southern Spain.</title>
        <authorList>
            <person name="Jurado V."/>
            <person name="Gutierrez-Patricio S."/>
            <person name="Gonzalez-Pimentel J.L."/>
            <person name="Miller A.Z."/>
            <person name="Laiz L."/>
            <person name="Saiz-Jimenez C."/>
        </authorList>
    </citation>
    <scope>NUCLEOTIDE SEQUENCE [LARGE SCALE GENOMIC DNA]</scope>
    <source>
        <strain evidence="5 6">JCM 19203</strain>
    </source>
</reference>
<dbReference type="Pfam" id="PF20013">
    <property type="entry name" value="GAP1-N2"/>
    <property type="match status" value="1"/>
</dbReference>
<organism evidence="5 6">
    <name type="scientific">Paenibacillus pinisoli</name>
    <dbReference type="NCBI Taxonomy" id="1276110"/>
    <lineage>
        <taxon>Bacteria</taxon>
        <taxon>Bacillati</taxon>
        <taxon>Bacillota</taxon>
        <taxon>Bacilli</taxon>
        <taxon>Bacillales</taxon>
        <taxon>Paenibacillaceae</taxon>
        <taxon>Paenibacillus</taxon>
    </lineage>
</organism>
<evidence type="ECO:0000256" key="1">
    <source>
        <dbReference type="SAM" id="MobiDB-lite"/>
    </source>
</evidence>
<comment type="caution">
    <text evidence="5">The sequence shown here is derived from an EMBL/GenBank/DDBJ whole genome shotgun (WGS) entry which is preliminary data.</text>
</comment>
<evidence type="ECO:0000313" key="5">
    <source>
        <dbReference type="EMBL" id="RJX38035.1"/>
    </source>
</evidence>
<evidence type="ECO:0000256" key="2">
    <source>
        <dbReference type="SAM" id="Phobius"/>
    </source>
</evidence>
<gene>
    <name evidence="5" type="ORF">D3P09_18330</name>
</gene>
<accession>A0A3A6PCF8</accession>
<dbReference type="OrthoDB" id="2931061at2"/>
<proteinExistence type="predicted"/>
<evidence type="ECO:0008006" key="7">
    <source>
        <dbReference type="Google" id="ProtNLM"/>
    </source>
</evidence>
<keyword evidence="2" id="KW-0472">Membrane</keyword>
<keyword evidence="6" id="KW-1185">Reference proteome</keyword>
<dbReference type="RefSeq" id="WP_120112854.1">
    <property type="nucleotide sequence ID" value="NZ_QXQB01000004.1"/>
</dbReference>
<dbReference type="Pfam" id="PF20014">
    <property type="entry name" value="GAP1-M"/>
    <property type="match status" value="1"/>
</dbReference>
<protein>
    <recommendedName>
        <fullName evidence="7">Glycosyltransferase</fullName>
    </recommendedName>
</protein>
<dbReference type="Proteomes" id="UP000267798">
    <property type="component" value="Unassembled WGS sequence"/>
</dbReference>